<dbReference type="AlphaFoldDB" id="A0A0D8Y0F9"/>
<reference evidence="1 2" key="1">
    <citation type="submission" date="2013-11" db="EMBL/GenBank/DDBJ databases">
        <title>Draft genome of the bovine lungworm Dictyocaulus viviparus.</title>
        <authorList>
            <person name="Mitreva M."/>
        </authorList>
    </citation>
    <scope>NUCLEOTIDE SEQUENCE [LARGE SCALE GENOMIC DNA]</scope>
    <source>
        <strain evidence="1 2">HannoverDv2000</strain>
    </source>
</reference>
<sequence>MLVGQSHDKHIRFNHMVFNNDSAIAQVYHNDLIMRNILSFVTDIDDRFNIEVSSSRLHFLSKTSTWRFKSAGDTLSLTFKSLNANVSVEVGDLCFVLACTTMNTRRNQLSRKTTQPVKLMSILCHIADRFAIKIHNVRLGGVDREYQDKGIQNHQLIITADLLRFINDRLKIVRSISFRHCGFDEGAIKYRKHDLQINILK</sequence>
<organism evidence="1 2">
    <name type="scientific">Dictyocaulus viviparus</name>
    <name type="common">Bovine lungworm</name>
    <dbReference type="NCBI Taxonomy" id="29172"/>
    <lineage>
        <taxon>Eukaryota</taxon>
        <taxon>Metazoa</taxon>
        <taxon>Ecdysozoa</taxon>
        <taxon>Nematoda</taxon>
        <taxon>Chromadorea</taxon>
        <taxon>Rhabditida</taxon>
        <taxon>Rhabditina</taxon>
        <taxon>Rhabditomorpha</taxon>
        <taxon>Strongyloidea</taxon>
        <taxon>Metastrongylidae</taxon>
        <taxon>Dictyocaulus</taxon>
    </lineage>
</organism>
<dbReference type="Proteomes" id="UP000053766">
    <property type="component" value="Unassembled WGS sequence"/>
</dbReference>
<name>A0A0D8Y0F9_DICVI</name>
<keyword evidence="2" id="KW-1185">Reference proteome</keyword>
<dbReference type="OrthoDB" id="5836137at2759"/>
<accession>A0A0D8Y0F9</accession>
<gene>
    <name evidence="1" type="ORF">DICVIV_03542</name>
</gene>
<evidence type="ECO:0000313" key="1">
    <source>
        <dbReference type="EMBL" id="KJH50348.1"/>
    </source>
</evidence>
<reference evidence="2" key="2">
    <citation type="journal article" date="2016" name="Sci. Rep.">
        <title>Dictyocaulus viviparus genome, variome and transcriptome elucidate lungworm biology and support future intervention.</title>
        <authorList>
            <person name="McNulty S.N."/>
            <person name="Strube C."/>
            <person name="Rosa B.A."/>
            <person name="Martin J.C."/>
            <person name="Tyagi R."/>
            <person name="Choi Y.J."/>
            <person name="Wang Q."/>
            <person name="Hallsworth Pepin K."/>
            <person name="Zhang X."/>
            <person name="Ozersky P."/>
            <person name="Wilson R.K."/>
            <person name="Sternberg P.W."/>
            <person name="Gasser R.B."/>
            <person name="Mitreva M."/>
        </authorList>
    </citation>
    <scope>NUCLEOTIDE SEQUENCE [LARGE SCALE GENOMIC DNA]</scope>
    <source>
        <strain evidence="2">HannoverDv2000</strain>
    </source>
</reference>
<feature type="non-terminal residue" evidence="1">
    <location>
        <position position="201"/>
    </location>
</feature>
<dbReference type="EMBL" id="KN716209">
    <property type="protein sequence ID" value="KJH50348.1"/>
    <property type="molecule type" value="Genomic_DNA"/>
</dbReference>
<evidence type="ECO:0000313" key="2">
    <source>
        <dbReference type="Proteomes" id="UP000053766"/>
    </source>
</evidence>
<protein>
    <submittedName>
        <fullName evidence="1">Uncharacterized protein</fullName>
    </submittedName>
</protein>
<proteinExistence type="predicted"/>